<gene>
    <name evidence="4" type="ORF">Loak_1726</name>
</gene>
<protein>
    <submittedName>
        <fullName evidence="4">Oxidoreductase</fullName>
    </submittedName>
</protein>
<dbReference type="InterPro" id="IPR002938">
    <property type="entry name" value="FAD-bd"/>
</dbReference>
<dbReference type="InterPro" id="IPR036188">
    <property type="entry name" value="FAD/NAD-bd_sf"/>
</dbReference>
<feature type="domain" description="FAD-binding" evidence="3">
    <location>
        <begin position="2"/>
        <end position="335"/>
    </location>
</feature>
<sequence>MRVLIVGAGIAGLSLAALLKQRGLEPTVIEKSASFGAVGYMLGLYPTGANVLRALNCYDQYLEVSVPGQAYAAYTSDNKLLKQFSFTPMVEQYGPYQLITRYELLYILRQTCGDLNIRFNTEVSSLTQNEHEVEVQFHDKTKARFDLVVGADGLHSQVRSFILSSHEYQYFNTGWGGWVWWSQGKTLPGNTIQEFWGQGTFLGAYPVKGKAGLIAAIDSPTAEKALEGEKSRQEFISQKFAKVFQQHPDFLNDLPPDQEPVFFWSLNDQRATTWHKGRVVLVGDSAAAFLPTAGVGASMALESAAVLNDVLSRTSTEFIPHALSLFEKRRKARVEGAQNDSRKLAKMMFVSSSFATWMRNYFTKVMSVQSLMKSIMKGFDEPI</sequence>
<evidence type="ECO:0000313" key="5">
    <source>
        <dbReference type="Proteomes" id="UP000054858"/>
    </source>
</evidence>
<dbReference type="GO" id="GO:0071949">
    <property type="term" value="F:FAD binding"/>
    <property type="evidence" value="ECO:0007669"/>
    <property type="project" value="InterPro"/>
</dbReference>
<dbReference type="AlphaFoldDB" id="A0A0W0X0H6"/>
<evidence type="ECO:0000256" key="2">
    <source>
        <dbReference type="ARBA" id="ARBA00023033"/>
    </source>
</evidence>
<keyword evidence="1" id="KW-0560">Oxidoreductase</keyword>
<dbReference type="RefSeq" id="WP_025385736.1">
    <property type="nucleotide sequence ID" value="NZ_LCUA01000004.1"/>
</dbReference>
<dbReference type="PANTHER" id="PTHR13789">
    <property type="entry name" value="MONOOXYGENASE"/>
    <property type="match status" value="1"/>
</dbReference>
<keyword evidence="2" id="KW-0503">Monooxygenase</keyword>
<dbReference type="PRINTS" id="PR00420">
    <property type="entry name" value="RNGMNOXGNASE"/>
</dbReference>
<dbReference type="SUPFAM" id="SSF51905">
    <property type="entry name" value="FAD/NAD(P)-binding domain"/>
    <property type="match status" value="1"/>
</dbReference>
<dbReference type="Gene3D" id="3.50.50.60">
    <property type="entry name" value="FAD/NAD(P)-binding domain"/>
    <property type="match status" value="1"/>
</dbReference>
<evidence type="ECO:0000259" key="3">
    <source>
        <dbReference type="Pfam" id="PF01494"/>
    </source>
</evidence>
<accession>A0A0W0X0H6</accession>
<dbReference type="Pfam" id="PF01494">
    <property type="entry name" value="FAD_binding_3"/>
    <property type="match status" value="1"/>
</dbReference>
<dbReference type="Proteomes" id="UP000054858">
    <property type="component" value="Unassembled WGS sequence"/>
</dbReference>
<reference evidence="4 5" key="1">
    <citation type="submission" date="2015-11" db="EMBL/GenBank/DDBJ databases">
        <title>Genomic analysis of 38 Legionella species identifies large and diverse effector repertoires.</title>
        <authorList>
            <person name="Burstein D."/>
            <person name="Amaro F."/>
            <person name="Zusman T."/>
            <person name="Lifshitz Z."/>
            <person name="Cohen O."/>
            <person name="Gilbert J.A."/>
            <person name="Pupko T."/>
            <person name="Shuman H.A."/>
            <person name="Segal G."/>
        </authorList>
    </citation>
    <scope>NUCLEOTIDE SEQUENCE [LARGE SCALE GENOMIC DNA]</scope>
    <source>
        <strain evidence="4 5">Oak Ridge-10</strain>
    </source>
</reference>
<evidence type="ECO:0000256" key="1">
    <source>
        <dbReference type="ARBA" id="ARBA00023002"/>
    </source>
</evidence>
<name>A0A0W0X0H6_9GAMM</name>
<dbReference type="GO" id="GO:0004497">
    <property type="term" value="F:monooxygenase activity"/>
    <property type="evidence" value="ECO:0007669"/>
    <property type="project" value="UniProtKB-KW"/>
</dbReference>
<dbReference type="PATRIC" id="fig|29423.5.peg.1806"/>
<organism evidence="4 5">
    <name type="scientific">Legionella oakridgensis</name>
    <dbReference type="NCBI Taxonomy" id="29423"/>
    <lineage>
        <taxon>Bacteria</taxon>
        <taxon>Pseudomonadati</taxon>
        <taxon>Pseudomonadota</taxon>
        <taxon>Gammaproteobacteria</taxon>
        <taxon>Legionellales</taxon>
        <taxon>Legionellaceae</taxon>
        <taxon>Legionella</taxon>
    </lineage>
</organism>
<comment type="caution">
    <text evidence="4">The sequence shown here is derived from an EMBL/GenBank/DDBJ whole genome shotgun (WGS) entry which is preliminary data.</text>
</comment>
<dbReference type="EMBL" id="LNYP01000029">
    <property type="protein sequence ID" value="KTD38050.1"/>
    <property type="molecule type" value="Genomic_DNA"/>
</dbReference>
<dbReference type="InterPro" id="IPR050493">
    <property type="entry name" value="FAD-dep_Monooxygenase_BioMet"/>
</dbReference>
<evidence type="ECO:0000313" key="4">
    <source>
        <dbReference type="EMBL" id="KTD38050.1"/>
    </source>
</evidence>
<dbReference type="PANTHER" id="PTHR13789:SF309">
    <property type="entry name" value="PUTATIVE (AFU_ORTHOLOGUE AFUA_6G14510)-RELATED"/>
    <property type="match status" value="1"/>
</dbReference>
<proteinExistence type="predicted"/>